<dbReference type="EMBL" id="JAAMPC010000004">
    <property type="protein sequence ID" value="KAG2314196.1"/>
    <property type="molecule type" value="Genomic_DNA"/>
</dbReference>
<proteinExistence type="predicted"/>
<comment type="caution">
    <text evidence="1">The sequence shown here is derived from an EMBL/GenBank/DDBJ whole genome shotgun (WGS) entry which is preliminary data.</text>
</comment>
<keyword evidence="2" id="KW-1185">Reference proteome</keyword>
<evidence type="ECO:0000313" key="2">
    <source>
        <dbReference type="Proteomes" id="UP000886595"/>
    </source>
</evidence>
<dbReference type="AlphaFoldDB" id="A0A8X7VMW7"/>
<reference evidence="1 2" key="1">
    <citation type="submission" date="2020-02" db="EMBL/GenBank/DDBJ databases">
        <authorList>
            <person name="Ma Q."/>
            <person name="Huang Y."/>
            <person name="Song X."/>
            <person name="Pei D."/>
        </authorList>
    </citation>
    <scope>NUCLEOTIDE SEQUENCE [LARGE SCALE GENOMIC DNA]</scope>
    <source>
        <strain evidence="1">Sxm20200214</strain>
        <tissue evidence="1">Leaf</tissue>
    </source>
</reference>
<sequence length="246" mass="28713">MGIENQLIILVHSLEPMIWFTKVGFLCFLGEKFWPIQQEVHEGNCIVQRAWFCVDCVIPSNGVWHRWKNKIEICGVPLQTPHAFMNIIWLLSVVNISFDWYLPLMEGGAVIKFGFRIDRMYDGELKLPSHYIVSFRDVDRNYGEYKTMQVMKLFVSSYKRKYSCASSDNFSGRQTKKKLFFQSCNNLLKKLSSEASEKKLTNPMRDTKLAQWSGQTPELGLVCNQRRNENIACSEETRQCRFLRVA</sequence>
<gene>
    <name evidence="1" type="ORF">Bca52824_017318</name>
</gene>
<accession>A0A8X7VMW7</accession>
<name>A0A8X7VMW7_BRACI</name>
<dbReference type="Proteomes" id="UP000886595">
    <property type="component" value="Unassembled WGS sequence"/>
</dbReference>
<protein>
    <submittedName>
        <fullName evidence="1">Uncharacterized protein</fullName>
    </submittedName>
</protein>
<organism evidence="1 2">
    <name type="scientific">Brassica carinata</name>
    <name type="common">Ethiopian mustard</name>
    <name type="synonym">Abyssinian cabbage</name>
    <dbReference type="NCBI Taxonomy" id="52824"/>
    <lineage>
        <taxon>Eukaryota</taxon>
        <taxon>Viridiplantae</taxon>
        <taxon>Streptophyta</taxon>
        <taxon>Embryophyta</taxon>
        <taxon>Tracheophyta</taxon>
        <taxon>Spermatophyta</taxon>
        <taxon>Magnoliopsida</taxon>
        <taxon>eudicotyledons</taxon>
        <taxon>Gunneridae</taxon>
        <taxon>Pentapetalae</taxon>
        <taxon>rosids</taxon>
        <taxon>malvids</taxon>
        <taxon>Brassicales</taxon>
        <taxon>Brassicaceae</taxon>
        <taxon>Brassiceae</taxon>
        <taxon>Brassica</taxon>
    </lineage>
</organism>
<evidence type="ECO:0000313" key="1">
    <source>
        <dbReference type="EMBL" id="KAG2314196.1"/>
    </source>
</evidence>